<comment type="caution">
    <text evidence="1">The sequence shown here is derived from an EMBL/GenBank/DDBJ whole genome shotgun (WGS) entry which is preliminary data.</text>
</comment>
<sequence>MIANKTYTLPASYNPGVQPVA</sequence>
<accession>K1RGA7</accession>
<dbReference type="AlphaFoldDB" id="K1RGA7"/>
<evidence type="ECO:0000313" key="1">
    <source>
        <dbReference type="EMBL" id="EKC47737.1"/>
    </source>
</evidence>
<name>K1RGA7_9ZZZZ</name>
<organism evidence="1">
    <name type="scientific">human gut metagenome</name>
    <dbReference type="NCBI Taxonomy" id="408170"/>
    <lineage>
        <taxon>unclassified sequences</taxon>
        <taxon>metagenomes</taxon>
        <taxon>organismal metagenomes</taxon>
    </lineage>
</organism>
<reference evidence="1" key="1">
    <citation type="journal article" date="2013" name="Environ. Microbiol.">
        <title>Microbiota from the distal guts of lean and obese adolescents exhibit partial functional redundancy besides clear differences in community structure.</title>
        <authorList>
            <person name="Ferrer M."/>
            <person name="Ruiz A."/>
            <person name="Lanza F."/>
            <person name="Haange S.B."/>
            <person name="Oberbach A."/>
            <person name="Till H."/>
            <person name="Bargiela R."/>
            <person name="Campoy C."/>
            <person name="Segura M.T."/>
            <person name="Richter M."/>
            <person name="von Bergen M."/>
            <person name="Seifert J."/>
            <person name="Suarez A."/>
        </authorList>
    </citation>
    <scope>NUCLEOTIDE SEQUENCE</scope>
</reference>
<protein>
    <submittedName>
        <fullName evidence="1">Uncharacterized protein</fullName>
    </submittedName>
</protein>
<gene>
    <name evidence="1" type="ORF">LEA_19228</name>
</gene>
<dbReference type="EMBL" id="AJWY01013216">
    <property type="protein sequence ID" value="EKC47737.1"/>
    <property type="molecule type" value="Genomic_DNA"/>
</dbReference>
<proteinExistence type="predicted"/>
<feature type="non-terminal residue" evidence="1">
    <location>
        <position position="21"/>
    </location>
</feature>